<evidence type="ECO:0000313" key="1">
    <source>
        <dbReference type="EMBL" id="JAD28185.1"/>
    </source>
</evidence>
<reference evidence="1" key="1">
    <citation type="submission" date="2014-09" db="EMBL/GenBank/DDBJ databases">
        <authorList>
            <person name="Magalhaes I.L.F."/>
            <person name="Oliveira U."/>
            <person name="Santos F.R."/>
            <person name="Vidigal T.H.D.A."/>
            <person name="Brescovit A.D."/>
            <person name="Santos A.J."/>
        </authorList>
    </citation>
    <scope>NUCLEOTIDE SEQUENCE</scope>
    <source>
        <tissue evidence="1">Shoot tissue taken approximately 20 cm above the soil surface</tissue>
    </source>
</reference>
<dbReference type="AlphaFoldDB" id="A0A0A8YUM9"/>
<sequence length="33" mass="3785">MAFLLAEALFLCGFVISYLGEMSCCFFSCWFFS</sequence>
<accession>A0A0A8YUM9</accession>
<organism evidence="1">
    <name type="scientific">Arundo donax</name>
    <name type="common">Giant reed</name>
    <name type="synonym">Donax arundinaceus</name>
    <dbReference type="NCBI Taxonomy" id="35708"/>
    <lineage>
        <taxon>Eukaryota</taxon>
        <taxon>Viridiplantae</taxon>
        <taxon>Streptophyta</taxon>
        <taxon>Embryophyta</taxon>
        <taxon>Tracheophyta</taxon>
        <taxon>Spermatophyta</taxon>
        <taxon>Magnoliopsida</taxon>
        <taxon>Liliopsida</taxon>
        <taxon>Poales</taxon>
        <taxon>Poaceae</taxon>
        <taxon>PACMAD clade</taxon>
        <taxon>Arundinoideae</taxon>
        <taxon>Arundineae</taxon>
        <taxon>Arundo</taxon>
    </lineage>
</organism>
<proteinExistence type="predicted"/>
<reference evidence="1" key="2">
    <citation type="journal article" date="2015" name="Data Brief">
        <title>Shoot transcriptome of the giant reed, Arundo donax.</title>
        <authorList>
            <person name="Barrero R.A."/>
            <person name="Guerrero F.D."/>
            <person name="Moolhuijzen P."/>
            <person name="Goolsby J.A."/>
            <person name="Tidwell J."/>
            <person name="Bellgard S.E."/>
            <person name="Bellgard M.I."/>
        </authorList>
    </citation>
    <scope>NUCLEOTIDE SEQUENCE</scope>
    <source>
        <tissue evidence="1">Shoot tissue taken approximately 20 cm above the soil surface</tissue>
    </source>
</reference>
<protein>
    <submittedName>
        <fullName evidence="1">Uncharacterized protein</fullName>
    </submittedName>
</protein>
<dbReference type="EMBL" id="GBRH01269710">
    <property type="protein sequence ID" value="JAD28185.1"/>
    <property type="molecule type" value="Transcribed_RNA"/>
</dbReference>
<name>A0A0A8YUM9_ARUDO</name>